<reference evidence="2" key="2">
    <citation type="submission" date="2023-04" db="EMBL/GenBank/DDBJ databases">
        <authorList>
            <person name="Bruccoleri R.E."/>
            <person name="Oakeley E.J."/>
            <person name="Faust A.-M."/>
            <person name="Dessus-Babus S."/>
            <person name="Altorfer M."/>
            <person name="Burckhardt D."/>
            <person name="Oertli M."/>
            <person name="Naumann U."/>
            <person name="Petersen F."/>
            <person name="Wong J."/>
        </authorList>
    </citation>
    <scope>NUCLEOTIDE SEQUENCE</scope>
    <source>
        <strain evidence="2">GSM-AAB239-AS_SAM_17_03QT</strain>
        <tissue evidence="2">Leaf</tissue>
    </source>
</reference>
<organism evidence="2 3">
    <name type="scientific">Iris pallida</name>
    <name type="common">Sweet iris</name>
    <dbReference type="NCBI Taxonomy" id="29817"/>
    <lineage>
        <taxon>Eukaryota</taxon>
        <taxon>Viridiplantae</taxon>
        <taxon>Streptophyta</taxon>
        <taxon>Embryophyta</taxon>
        <taxon>Tracheophyta</taxon>
        <taxon>Spermatophyta</taxon>
        <taxon>Magnoliopsida</taxon>
        <taxon>Liliopsida</taxon>
        <taxon>Asparagales</taxon>
        <taxon>Iridaceae</taxon>
        <taxon>Iridoideae</taxon>
        <taxon>Irideae</taxon>
        <taxon>Iris</taxon>
    </lineage>
</organism>
<feature type="compositionally biased region" description="Basic and acidic residues" evidence="1">
    <location>
        <begin position="68"/>
        <end position="80"/>
    </location>
</feature>
<gene>
    <name evidence="2" type="ORF">M6B38_342440</name>
</gene>
<feature type="region of interest" description="Disordered" evidence="1">
    <location>
        <begin position="36"/>
        <end position="111"/>
    </location>
</feature>
<comment type="caution">
    <text evidence="2">The sequence shown here is derived from an EMBL/GenBank/DDBJ whole genome shotgun (WGS) entry which is preliminary data.</text>
</comment>
<proteinExistence type="predicted"/>
<name>A0AAX6GW33_IRIPA</name>
<dbReference type="AlphaFoldDB" id="A0AAX6GW33"/>
<dbReference type="EMBL" id="JANAVB010015600">
    <property type="protein sequence ID" value="KAJ6832949.1"/>
    <property type="molecule type" value="Genomic_DNA"/>
</dbReference>
<reference evidence="2" key="1">
    <citation type="journal article" date="2023" name="GigaByte">
        <title>Genome assembly of the bearded iris, Iris pallida Lam.</title>
        <authorList>
            <person name="Bruccoleri R.E."/>
            <person name="Oakeley E.J."/>
            <person name="Faust A.M.E."/>
            <person name="Altorfer M."/>
            <person name="Dessus-Babus S."/>
            <person name="Burckhardt D."/>
            <person name="Oertli M."/>
            <person name="Naumann U."/>
            <person name="Petersen F."/>
            <person name="Wong J."/>
        </authorList>
    </citation>
    <scope>NUCLEOTIDE SEQUENCE</scope>
    <source>
        <strain evidence="2">GSM-AAB239-AS_SAM_17_03QT</strain>
    </source>
</reference>
<protein>
    <submittedName>
        <fullName evidence="2">Leucine-rich repeat extensin-like protein 3</fullName>
    </submittedName>
</protein>
<evidence type="ECO:0000313" key="3">
    <source>
        <dbReference type="Proteomes" id="UP001140949"/>
    </source>
</evidence>
<evidence type="ECO:0000256" key="1">
    <source>
        <dbReference type="SAM" id="MobiDB-lite"/>
    </source>
</evidence>
<sequence length="111" mass="11480">MVLRCGAPEAGVLGVGAGRRWSREIRLTGGVREAATALSRPRGRKTTGHGVVFRSDGAEGAAGGFVEVEERLGHAEETPGQRRPRSGGGPTRRRRGRFGAPDGCAAESGSG</sequence>
<accession>A0AAX6GW33</accession>
<dbReference type="Proteomes" id="UP001140949">
    <property type="component" value="Unassembled WGS sequence"/>
</dbReference>
<evidence type="ECO:0000313" key="2">
    <source>
        <dbReference type="EMBL" id="KAJ6832949.1"/>
    </source>
</evidence>
<keyword evidence="3" id="KW-1185">Reference proteome</keyword>